<dbReference type="GO" id="GO:0008720">
    <property type="term" value="F:D-lactate dehydrogenase (NAD+) activity"/>
    <property type="evidence" value="ECO:0007669"/>
    <property type="project" value="TreeGrafter"/>
</dbReference>
<dbReference type="SUPFAM" id="SSF55103">
    <property type="entry name" value="FAD-linked oxidases, C-terminal domain"/>
    <property type="match status" value="1"/>
</dbReference>
<dbReference type="Gene3D" id="3.30.70.2740">
    <property type="match status" value="1"/>
</dbReference>
<dbReference type="Gene3D" id="3.30.465.10">
    <property type="match status" value="2"/>
</dbReference>
<evidence type="ECO:0000259" key="8">
    <source>
        <dbReference type="PROSITE" id="PS51387"/>
    </source>
</evidence>
<gene>
    <name evidence="9" type="ORF">A3E29_01380</name>
</gene>
<dbReference type="Proteomes" id="UP000177682">
    <property type="component" value="Unassembled WGS sequence"/>
</dbReference>
<name>A0A1F5PLK4_9BACT</name>
<dbReference type="Pfam" id="PF02913">
    <property type="entry name" value="FAD-oxidase_C"/>
    <property type="match status" value="1"/>
</dbReference>
<dbReference type="InterPro" id="IPR016171">
    <property type="entry name" value="Vanillyl_alc_oxidase_C-sub2"/>
</dbReference>
<keyword evidence="6" id="KW-0560">Oxidoreductase</keyword>
<dbReference type="EMBL" id="MFEY01000004">
    <property type="protein sequence ID" value="OGE90759.1"/>
    <property type="molecule type" value="Genomic_DNA"/>
</dbReference>
<dbReference type="GO" id="GO:0071949">
    <property type="term" value="F:FAD binding"/>
    <property type="evidence" value="ECO:0007669"/>
    <property type="project" value="InterPro"/>
</dbReference>
<dbReference type="SUPFAM" id="SSF56176">
    <property type="entry name" value="FAD-binding/transporter-associated domain-like"/>
    <property type="match status" value="1"/>
</dbReference>
<dbReference type="InterPro" id="IPR036318">
    <property type="entry name" value="FAD-bd_PCMH-like_sf"/>
</dbReference>
<proteinExistence type="inferred from homology"/>
<evidence type="ECO:0000256" key="3">
    <source>
        <dbReference type="ARBA" id="ARBA00022630"/>
    </source>
</evidence>
<evidence type="ECO:0000256" key="2">
    <source>
        <dbReference type="ARBA" id="ARBA00008000"/>
    </source>
</evidence>
<evidence type="ECO:0000313" key="10">
    <source>
        <dbReference type="Proteomes" id="UP000177682"/>
    </source>
</evidence>
<keyword evidence="5" id="KW-0809">Transit peptide</keyword>
<dbReference type="InterPro" id="IPR006094">
    <property type="entry name" value="Oxid_FAD_bind_N"/>
</dbReference>
<dbReference type="PANTHER" id="PTHR11748:SF111">
    <property type="entry name" value="D-LACTATE DEHYDROGENASE, MITOCHONDRIAL-RELATED"/>
    <property type="match status" value="1"/>
</dbReference>
<dbReference type="AlphaFoldDB" id="A0A1F5PLK4"/>
<evidence type="ECO:0000256" key="4">
    <source>
        <dbReference type="ARBA" id="ARBA00022827"/>
    </source>
</evidence>
<dbReference type="InterPro" id="IPR016166">
    <property type="entry name" value="FAD-bd_PCMH"/>
</dbReference>
<feature type="domain" description="FAD-binding PCMH-type" evidence="8">
    <location>
        <begin position="32"/>
        <end position="265"/>
    </location>
</feature>
<evidence type="ECO:0000313" key="9">
    <source>
        <dbReference type="EMBL" id="OGE90759.1"/>
    </source>
</evidence>
<comment type="cofactor">
    <cofactor evidence="1">
        <name>FAD</name>
        <dbReference type="ChEBI" id="CHEBI:57692"/>
    </cofactor>
</comment>
<evidence type="ECO:0000256" key="1">
    <source>
        <dbReference type="ARBA" id="ARBA00001974"/>
    </source>
</evidence>
<accession>A0A1F5PLK4</accession>
<keyword evidence="4" id="KW-0274">FAD</keyword>
<dbReference type="Pfam" id="PF01565">
    <property type="entry name" value="FAD_binding_4"/>
    <property type="match status" value="1"/>
</dbReference>
<dbReference type="InterPro" id="IPR004113">
    <property type="entry name" value="FAD-bd_oxidored_4_C"/>
</dbReference>
<protein>
    <recommendedName>
        <fullName evidence="7">D-lactate dehydrogenase (cytochrome)</fullName>
        <ecNumber evidence="7">1.1.2.4</ecNumber>
    </recommendedName>
</protein>
<dbReference type="InterPro" id="IPR016164">
    <property type="entry name" value="FAD-linked_Oxase-like_C"/>
</dbReference>
<comment type="similarity">
    <text evidence="2">Belongs to the FAD-binding oxidoreductase/transferase type 4 family.</text>
</comment>
<organism evidence="9 10">
    <name type="scientific">Candidatus Doudnabacteria bacterium RIFCSPHIGHO2_12_FULL_48_16</name>
    <dbReference type="NCBI Taxonomy" id="1817838"/>
    <lineage>
        <taxon>Bacteria</taxon>
        <taxon>Candidatus Doudnaibacteriota</taxon>
    </lineage>
</organism>
<dbReference type="GO" id="GO:1903457">
    <property type="term" value="P:lactate catabolic process"/>
    <property type="evidence" value="ECO:0007669"/>
    <property type="project" value="TreeGrafter"/>
</dbReference>
<evidence type="ECO:0000256" key="7">
    <source>
        <dbReference type="ARBA" id="ARBA00038897"/>
    </source>
</evidence>
<sequence length="545" mass="61299">MDLEKQIQNIIKGEVKTDAATLAAFSRDASLYQLMPKVVVFPHDVADLKALVKFASSESAAGRSLSLTPRAGGSDMSGGALTESIAISMTKYFNRVKKFGKDFAVVEPGVYYRDFEKLAAKKGLLLPSFPASKEVCTLGGMVANNAGGELNLLYGKTERYILELKMVCADGQEHTFKSLTAAELEQNKRIPGFEGQLYRQLFDLIHSHYDLIHKAKPRVSKNSAGYYLWNVYNRDTGTFDIPKLLVGSQGTLGIITEIKFRLVKPNKREHLLVLFINDLRPLPAIVNHLLKFHPQSIESYDEHTFKVAMKLLPEIVARLRGGVLKLFFGFLPELWMVVRGGVPKLIILVEFSSNSEAEALANARKAQQSLKEFNIRTKLVLSQAAAEKYWVIRRESFSLLRHHVRGLRTAPFIDDFVVRPEFLPEFLPKLYEILDKYKLLFTVAGHVGDGNFHIIPLMKVGEPRAAAIIRDLGREVYDLVFLYQGSMSGEHNDGLVRGPYLEQMYGPQIFQLFKQTKLVFDPAGIFNPGKKTEATLEFGLQHLDF</sequence>
<dbReference type="EC" id="1.1.2.4" evidence="7"/>
<comment type="caution">
    <text evidence="9">The sequence shown here is derived from an EMBL/GenBank/DDBJ whole genome shotgun (WGS) entry which is preliminary data.</text>
</comment>
<keyword evidence="3" id="KW-0285">Flavoprotein</keyword>
<dbReference type="PROSITE" id="PS51387">
    <property type="entry name" value="FAD_PCMH"/>
    <property type="match status" value="1"/>
</dbReference>
<reference evidence="9 10" key="1">
    <citation type="journal article" date="2016" name="Nat. Commun.">
        <title>Thousands of microbial genomes shed light on interconnected biogeochemical processes in an aquifer system.</title>
        <authorList>
            <person name="Anantharaman K."/>
            <person name="Brown C.T."/>
            <person name="Hug L.A."/>
            <person name="Sharon I."/>
            <person name="Castelle C.J."/>
            <person name="Probst A.J."/>
            <person name="Thomas B.C."/>
            <person name="Singh A."/>
            <person name="Wilkins M.J."/>
            <person name="Karaoz U."/>
            <person name="Brodie E.L."/>
            <person name="Williams K.H."/>
            <person name="Hubbard S.S."/>
            <person name="Banfield J.F."/>
        </authorList>
    </citation>
    <scope>NUCLEOTIDE SEQUENCE [LARGE SCALE GENOMIC DNA]</scope>
</reference>
<dbReference type="PANTHER" id="PTHR11748">
    <property type="entry name" value="D-LACTATE DEHYDROGENASE"/>
    <property type="match status" value="1"/>
</dbReference>
<dbReference type="GO" id="GO:0004458">
    <property type="term" value="F:D-lactate dehydrogenase (cytochrome) activity"/>
    <property type="evidence" value="ECO:0007669"/>
    <property type="project" value="UniProtKB-EC"/>
</dbReference>
<dbReference type="InterPro" id="IPR016169">
    <property type="entry name" value="FAD-bd_PCMH_sub2"/>
</dbReference>
<dbReference type="Gene3D" id="1.10.45.10">
    <property type="entry name" value="Vanillyl-alcohol Oxidase, Chain A, domain 4"/>
    <property type="match status" value="1"/>
</dbReference>
<evidence type="ECO:0000256" key="5">
    <source>
        <dbReference type="ARBA" id="ARBA00022946"/>
    </source>
</evidence>
<evidence type="ECO:0000256" key="6">
    <source>
        <dbReference type="ARBA" id="ARBA00023002"/>
    </source>
</evidence>